<organism evidence="5">
    <name type="scientific">Noccaea caerulescens</name>
    <name type="common">Alpine penny-cress</name>
    <name type="synonym">Thlaspi caerulescens</name>
    <dbReference type="NCBI Taxonomy" id="107243"/>
    <lineage>
        <taxon>Eukaryota</taxon>
        <taxon>Viridiplantae</taxon>
        <taxon>Streptophyta</taxon>
        <taxon>Embryophyta</taxon>
        <taxon>Tracheophyta</taxon>
        <taxon>Spermatophyta</taxon>
        <taxon>Magnoliopsida</taxon>
        <taxon>eudicotyledons</taxon>
        <taxon>Gunneridae</taxon>
        <taxon>Pentapetalae</taxon>
        <taxon>rosids</taxon>
        <taxon>malvids</taxon>
        <taxon>Brassicales</taxon>
        <taxon>Brassicaceae</taxon>
        <taxon>Coluteocarpeae</taxon>
        <taxon>Noccaea</taxon>
    </lineage>
</organism>
<dbReference type="InterPro" id="IPR002182">
    <property type="entry name" value="NB-ARC"/>
</dbReference>
<dbReference type="FunFam" id="3.40.50.10140:FF:000007">
    <property type="entry name" value="Disease resistance protein (TIR-NBS-LRR class)"/>
    <property type="match status" value="1"/>
</dbReference>
<dbReference type="GO" id="GO:0043531">
    <property type="term" value="F:ADP binding"/>
    <property type="evidence" value="ECO:0007669"/>
    <property type="project" value="InterPro"/>
</dbReference>
<dbReference type="PANTHER" id="PTHR11017:SF388">
    <property type="entry name" value="TIR DOMAIN-CONTAINING PROTEIN"/>
    <property type="match status" value="1"/>
</dbReference>
<sequence>MDRIQNQMASSSSHRQRIHDVFISFRGEDTRKTFVSHLDKALCTRGIATFKDNRKLEVGDSIPDELRGAIRTSRFAVVVISEKYATSSWCLDELQLIMEEVIEVFPIFYGVKPSQVRHQLGDFSLERYRDSERANKVPGWRKALTGIGNRKGEESTQCVDDATMIEEIVQRISSRLLSRLPIDFGDTVGMEAHMEALSSLLDMGSKDEARIIGISGTGGIGKTTIARYLYEHLKLRFSPHDCFVENVSKRCREHGLVYLQQQLLSGIFHEDNVKLGSVEHGRQQLEFRIRDVKVFLVLDDVDDAKQLRALAKDIRWFGAGSRIIITTRDKSLLNSCGGVYDVKCLDDDKALQLFQRIAFEGDQPPSSDYYKDLSRRVTRLAQGLPLALQAFGFYLQGKPLMKWEGALVSFKFAPYNNIRRILNISLGSLDKVSKSALFHVTCLLKGGPVWCFKAPLDRVEDGLKVLAEKSLINISTDGLISMHRLLEGKGSYIVYQESGNQPEILFHGNIYQVHADKTGTTRIKGVVRDVSELPYDINIEWELFKSMENLDFLKICNYKRCKALDSRSNCNLKGISLPCKLRVLHWDAYPFTALPSIVHHDCLVELNLCYSKLTKLWSGNPPRLAHLKRLYLTGSKDLKELPDLQEAVSLEELMLEGCVSLTRIPESICSLPRLQKVDLSNCDGLKNLRIIIGESEATFFLGTSLRVKSVLVDFLDAEPLVKESQGISLMNLSIKGNLEIKLKLLGGFAEHLCFITEQQIPHRLMMLEQQTDRPKTPSYGFKSLDIVRFNYNNKENGSFKCCGFLDFPWLTELNLINLNIEEIPDDIHHMRVLEKLDLSGNGFSSLPSSMMLLSKLKHVTLCNCRMLEALPELYQLERLALSDCTNLRKLTNLPQAEQDQGSYSLLELLLDNCNSVESLSDELSHFTKLTYLDISRHDFETVPTSIMDLSSLVTLCLNYCKQLKSLTELPLSVKYLYAHGCKSLEKFSFSIDHSVRHLDLSPCFHWNQAYSQITRFPVGRHCEEVSVCACFQKSNQGTRRSLRSIPMRRFDFKTLKLMALAVCTGVLISCRQRATATN</sequence>
<dbReference type="Gene3D" id="3.80.10.10">
    <property type="entry name" value="Ribonuclease Inhibitor"/>
    <property type="match status" value="2"/>
</dbReference>
<dbReference type="SMART" id="SM00255">
    <property type="entry name" value="TIR"/>
    <property type="match status" value="1"/>
</dbReference>
<dbReference type="SUPFAM" id="SSF52540">
    <property type="entry name" value="P-loop containing nucleoside triphosphate hydrolases"/>
    <property type="match status" value="1"/>
</dbReference>
<dbReference type="InterPro" id="IPR001611">
    <property type="entry name" value="Leu-rich_rpt"/>
</dbReference>
<dbReference type="GO" id="GO:0007165">
    <property type="term" value="P:signal transduction"/>
    <property type="evidence" value="ECO:0007669"/>
    <property type="project" value="InterPro"/>
</dbReference>
<protein>
    <submittedName>
        <fullName evidence="5">Putative disease resistance protein</fullName>
    </submittedName>
</protein>
<gene>
    <name evidence="5" type="ORF">GA_TR19316_c6_g1_i1_g.63765</name>
</gene>
<dbReference type="AlphaFoldDB" id="A0A1J3E747"/>
<evidence type="ECO:0000256" key="3">
    <source>
        <dbReference type="ARBA" id="ARBA00023027"/>
    </source>
</evidence>
<dbReference type="PRINTS" id="PR00364">
    <property type="entry name" value="DISEASERSIST"/>
</dbReference>
<dbReference type="SUPFAM" id="SSF52200">
    <property type="entry name" value="Toll/Interleukin receptor TIR domain"/>
    <property type="match status" value="1"/>
</dbReference>
<dbReference type="PROSITE" id="PS50104">
    <property type="entry name" value="TIR"/>
    <property type="match status" value="1"/>
</dbReference>
<dbReference type="InterPro" id="IPR042197">
    <property type="entry name" value="Apaf_helical"/>
</dbReference>
<dbReference type="EMBL" id="GEVI01007412">
    <property type="protein sequence ID" value="JAU24908.1"/>
    <property type="molecule type" value="Transcribed_RNA"/>
</dbReference>
<dbReference type="Gene3D" id="3.40.50.300">
    <property type="entry name" value="P-loop containing nucleotide triphosphate hydrolases"/>
    <property type="match status" value="1"/>
</dbReference>
<dbReference type="Pfam" id="PF07725">
    <property type="entry name" value="LRR_3"/>
    <property type="match status" value="1"/>
</dbReference>
<dbReference type="Gene3D" id="1.10.8.430">
    <property type="entry name" value="Helical domain of apoptotic protease-activating factors"/>
    <property type="match status" value="1"/>
</dbReference>
<dbReference type="PANTHER" id="PTHR11017">
    <property type="entry name" value="LEUCINE-RICH REPEAT-CONTAINING PROTEIN"/>
    <property type="match status" value="1"/>
</dbReference>
<dbReference type="InterPro" id="IPR000157">
    <property type="entry name" value="TIR_dom"/>
</dbReference>
<keyword evidence="3" id="KW-0520">NAD</keyword>
<dbReference type="Pfam" id="PF00931">
    <property type="entry name" value="NB-ARC"/>
    <property type="match status" value="1"/>
</dbReference>
<name>A0A1J3E747_NOCCA</name>
<evidence type="ECO:0000256" key="2">
    <source>
        <dbReference type="ARBA" id="ARBA00022737"/>
    </source>
</evidence>
<keyword evidence="2" id="KW-0677">Repeat</keyword>
<dbReference type="Pfam" id="PF01582">
    <property type="entry name" value="TIR"/>
    <property type="match status" value="1"/>
</dbReference>
<keyword evidence="1" id="KW-0433">Leucine-rich repeat</keyword>
<accession>A0A1J3E747</accession>
<evidence type="ECO:0000256" key="1">
    <source>
        <dbReference type="ARBA" id="ARBA00022614"/>
    </source>
</evidence>
<dbReference type="InterPro" id="IPR035897">
    <property type="entry name" value="Toll_tir_struct_dom_sf"/>
</dbReference>
<dbReference type="SUPFAM" id="SSF52058">
    <property type="entry name" value="L domain-like"/>
    <property type="match status" value="1"/>
</dbReference>
<dbReference type="InterPro" id="IPR044974">
    <property type="entry name" value="Disease_R_plants"/>
</dbReference>
<dbReference type="Gene3D" id="3.40.50.10140">
    <property type="entry name" value="Toll/interleukin-1 receptor homology (TIR) domain"/>
    <property type="match status" value="1"/>
</dbReference>
<evidence type="ECO:0000259" key="4">
    <source>
        <dbReference type="PROSITE" id="PS50104"/>
    </source>
</evidence>
<reference evidence="5" key="1">
    <citation type="submission" date="2016-07" db="EMBL/GenBank/DDBJ databases">
        <title>De novo transcriptome assembly of four accessions of the metal hyperaccumulator plant Noccaea caerulescens.</title>
        <authorList>
            <person name="Blande D."/>
            <person name="Halimaa P."/>
            <person name="Tervahauta A.I."/>
            <person name="Aarts M.G."/>
            <person name="Karenlampi S.O."/>
        </authorList>
    </citation>
    <scope>NUCLEOTIDE SEQUENCE</scope>
</reference>
<proteinExistence type="predicted"/>
<feature type="domain" description="TIR" evidence="4">
    <location>
        <begin position="17"/>
        <end position="176"/>
    </location>
</feature>
<evidence type="ECO:0000313" key="5">
    <source>
        <dbReference type="EMBL" id="JAU24908.1"/>
    </source>
</evidence>
<dbReference type="InterPro" id="IPR011713">
    <property type="entry name" value="Leu-rich_rpt_3"/>
</dbReference>
<dbReference type="GO" id="GO:0006952">
    <property type="term" value="P:defense response"/>
    <property type="evidence" value="ECO:0007669"/>
    <property type="project" value="InterPro"/>
</dbReference>
<dbReference type="PROSITE" id="PS51450">
    <property type="entry name" value="LRR"/>
    <property type="match status" value="1"/>
</dbReference>
<dbReference type="InterPro" id="IPR027417">
    <property type="entry name" value="P-loop_NTPase"/>
</dbReference>
<dbReference type="InterPro" id="IPR032675">
    <property type="entry name" value="LRR_dom_sf"/>
</dbReference>